<evidence type="ECO:0000256" key="1">
    <source>
        <dbReference type="ARBA" id="ARBA00022737"/>
    </source>
</evidence>
<keyword evidence="1" id="KW-0677">Repeat</keyword>
<dbReference type="PANTHER" id="PTHR24197:SF44">
    <property type="entry name" value="ANKYRIN REPEAT DOMAIN-CONTAINING PROTEIN 54"/>
    <property type="match status" value="1"/>
</dbReference>
<dbReference type="GO" id="GO:0005737">
    <property type="term" value="C:cytoplasm"/>
    <property type="evidence" value="ECO:0007669"/>
    <property type="project" value="TreeGrafter"/>
</dbReference>
<dbReference type="Ensembl" id="ENSSDAT00000030737.1">
    <property type="protein sequence ID" value="ENSSDAP00000026882.1"/>
    <property type="gene ID" value="ENSSDAG00000024387.1"/>
</dbReference>
<dbReference type="PROSITE" id="PS50088">
    <property type="entry name" value="ANK_REPEAT"/>
    <property type="match status" value="1"/>
</dbReference>
<dbReference type="PANTHER" id="PTHR24197">
    <property type="entry name" value="ANKYRIN REPEAT DOMAIN-CONTAINING PROTEIN 61"/>
    <property type="match status" value="1"/>
</dbReference>
<name>A0A8C9UWY7_SPEDA</name>
<evidence type="ECO:0000313" key="7">
    <source>
        <dbReference type="Proteomes" id="UP000694422"/>
    </source>
</evidence>
<reference evidence="6" key="2">
    <citation type="submission" date="2025-09" db="UniProtKB">
        <authorList>
            <consortium name="Ensembl"/>
        </authorList>
    </citation>
    <scope>IDENTIFICATION</scope>
</reference>
<evidence type="ECO:0000256" key="5">
    <source>
        <dbReference type="PROSITE-ProRule" id="PRU00023"/>
    </source>
</evidence>
<dbReference type="PROSITE" id="PS50297">
    <property type="entry name" value="ANK_REP_REGION"/>
    <property type="match status" value="1"/>
</dbReference>
<dbReference type="SMART" id="SM00248">
    <property type="entry name" value="ANK"/>
    <property type="match status" value="1"/>
</dbReference>
<dbReference type="Gene3D" id="1.25.40.20">
    <property type="entry name" value="Ankyrin repeat-containing domain"/>
    <property type="match status" value="1"/>
</dbReference>
<organism evidence="6 7">
    <name type="scientific">Spermophilus dauricus</name>
    <name type="common">Daurian ground squirrel</name>
    <dbReference type="NCBI Taxonomy" id="99837"/>
    <lineage>
        <taxon>Eukaryota</taxon>
        <taxon>Metazoa</taxon>
        <taxon>Chordata</taxon>
        <taxon>Craniata</taxon>
        <taxon>Vertebrata</taxon>
        <taxon>Euteleostomi</taxon>
        <taxon>Mammalia</taxon>
        <taxon>Eutheria</taxon>
        <taxon>Euarchontoglires</taxon>
        <taxon>Glires</taxon>
        <taxon>Rodentia</taxon>
        <taxon>Sciuromorpha</taxon>
        <taxon>Sciuridae</taxon>
        <taxon>Xerinae</taxon>
        <taxon>Marmotini</taxon>
        <taxon>Spermophilus</taxon>
    </lineage>
</organism>
<dbReference type="Proteomes" id="UP000694422">
    <property type="component" value="Unplaced"/>
</dbReference>
<evidence type="ECO:0000256" key="2">
    <source>
        <dbReference type="ARBA" id="ARBA00023043"/>
    </source>
</evidence>
<keyword evidence="2 5" id="KW-0040">ANK repeat</keyword>
<comment type="function">
    <text evidence="3">Plays an important role in regulating intracellular signaling events associated with erythroid terminal differentiation.</text>
</comment>
<keyword evidence="7" id="KW-1185">Reference proteome</keyword>
<accession>A0A8C9UWY7</accession>
<dbReference type="Pfam" id="PF00023">
    <property type="entry name" value="Ank"/>
    <property type="match status" value="1"/>
</dbReference>
<reference evidence="6" key="1">
    <citation type="submission" date="2025-08" db="UniProtKB">
        <authorList>
            <consortium name="Ensembl"/>
        </authorList>
    </citation>
    <scope>IDENTIFICATION</scope>
</reference>
<dbReference type="SUPFAM" id="SSF48403">
    <property type="entry name" value="Ankyrin repeat"/>
    <property type="match status" value="1"/>
</dbReference>
<dbReference type="GO" id="GO:1902531">
    <property type="term" value="P:regulation of intracellular signal transduction"/>
    <property type="evidence" value="ECO:0007669"/>
    <property type="project" value="TreeGrafter"/>
</dbReference>
<dbReference type="InterPro" id="IPR002110">
    <property type="entry name" value="Ankyrin_rpt"/>
</dbReference>
<evidence type="ECO:0000256" key="4">
    <source>
        <dbReference type="ARBA" id="ARBA00039237"/>
    </source>
</evidence>
<dbReference type="GO" id="GO:0005634">
    <property type="term" value="C:nucleus"/>
    <property type="evidence" value="ECO:0007669"/>
    <property type="project" value="TreeGrafter"/>
</dbReference>
<proteinExistence type="predicted"/>
<feature type="repeat" description="ANK" evidence="5">
    <location>
        <begin position="22"/>
        <end position="54"/>
    </location>
</feature>
<sequence>MPTMWKQQLLEDGTDPCAADDKGRTALHFASCNGNDQIVQLLLDHGADPNQRDGLGNTPLHLGNPSAVGGALGRARVAALTCQQHLAAHRLHILQEGHSQCLEAVRLEVKQIIHMLREYLERLGRHEQRERLDDLCTRLQMTSTKEQVDEVTDLLASFTSLSLQMQNMERR</sequence>
<protein>
    <recommendedName>
        <fullName evidence="4">Ankyrin repeat domain-containing protein 54</fullName>
    </recommendedName>
</protein>
<dbReference type="GO" id="GO:0019887">
    <property type="term" value="F:protein kinase regulator activity"/>
    <property type="evidence" value="ECO:0007669"/>
    <property type="project" value="TreeGrafter"/>
</dbReference>
<dbReference type="InterPro" id="IPR036770">
    <property type="entry name" value="Ankyrin_rpt-contain_sf"/>
</dbReference>
<evidence type="ECO:0000256" key="3">
    <source>
        <dbReference type="ARBA" id="ARBA00037385"/>
    </source>
</evidence>
<evidence type="ECO:0000313" key="6">
    <source>
        <dbReference type="Ensembl" id="ENSSDAP00000026882.1"/>
    </source>
</evidence>
<dbReference type="AlphaFoldDB" id="A0A8C9UWY7"/>